<keyword evidence="12" id="KW-1185">Reference proteome</keyword>
<name>A0A845QS85_9CLOT</name>
<dbReference type="GO" id="GO:0006779">
    <property type="term" value="P:porphyrin-containing compound biosynthetic process"/>
    <property type="evidence" value="ECO:0007669"/>
    <property type="project" value="InterPro"/>
</dbReference>
<evidence type="ECO:0000256" key="2">
    <source>
        <dbReference type="ARBA" id="ARBA00017228"/>
    </source>
</evidence>
<evidence type="ECO:0000313" key="11">
    <source>
        <dbReference type="EMBL" id="NBI05667.1"/>
    </source>
</evidence>
<dbReference type="AlphaFoldDB" id="A0A845QS85"/>
<organism evidence="11 12">
    <name type="scientific">Senegalia massiliensis</name>
    <dbReference type="NCBI Taxonomy" id="1720316"/>
    <lineage>
        <taxon>Bacteria</taxon>
        <taxon>Bacillati</taxon>
        <taxon>Bacillota</taxon>
        <taxon>Clostridia</taxon>
        <taxon>Eubacteriales</taxon>
        <taxon>Clostridiaceae</taxon>
        <taxon>Senegalia</taxon>
    </lineage>
</organism>
<dbReference type="Proteomes" id="UP000467132">
    <property type="component" value="Unassembled WGS sequence"/>
</dbReference>
<evidence type="ECO:0000259" key="10">
    <source>
        <dbReference type="PROSITE" id="PS51918"/>
    </source>
</evidence>
<evidence type="ECO:0000256" key="7">
    <source>
        <dbReference type="ARBA" id="ARBA00023014"/>
    </source>
</evidence>
<evidence type="ECO:0000256" key="3">
    <source>
        <dbReference type="ARBA" id="ARBA00022617"/>
    </source>
</evidence>
<comment type="function">
    <text evidence="9">Probably acts as a heme chaperone, transferring heme to an unknown acceptor. Binds one molecule of heme per monomer, possibly covalently. Binds 1 [4Fe-4S] cluster. The cluster is coordinated with 3 cysteines and an exchangeable S-adenosyl-L-methionine.</text>
</comment>
<dbReference type="InterPro" id="IPR006638">
    <property type="entry name" value="Elp3/MiaA/NifB-like_rSAM"/>
</dbReference>
<dbReference type="InterPro" id="IPR058240">
    <property type="entry name" value="rSAM_sf"/>
</dbReference>
<dbReference type="InterPro" id="IPR007197">
    <property type="entry name" value="rSAM"/>
</dbReference>
<dbReference type="InterPro" id="IPR004559">
    <property type="entry name" value="HemW-like"/>
</dbReference>
<gene>
    <name evidence="11" type="primary">hemW</name>
    <name evidence="11" type="ORF">D3Z33_02210</name>
</gene>
<dbReference type="Gene3D" id="3.20.20.70">
    <property type="entry name" value="Aldolase class I"/>
    <property type="match status" value="1"/>
</dbReference>
<dbReference type="SFLD" id="SFLDG01082">
    <property type="entry name" value="B12-binding_domain_containing"/>
    <property type="match status" value="1"/>
</dbReference>
<dbReference type="GO" id="GO:0046872">
    <property type="term" value="F:metal ion binding"/>
    <property type="evidence" value="ECO:0007669"/>
    <property type="project" value="UniProtKB-UniRule"/>
</dbReference>
<dbReference type="CDD" id="cd01335">
    <property type="entry name" value="Radical_SAM"/>
    <property type="match status" value="1"/>
</dbReference>
<proteinExistence type="inferred from homology"/>
<evidence type="ECO:0000256" key="6">
    <source>
        <dbReference type="ARBA" id="ARBA00023004"/>
    </source>
</evidence>
<keyword evidence="3 9" id="KW-0349">Heme</keyword>
<dbReference type="PROSITE" id="PS51918">
    <property type="entry name" value="RADICAL_SAM"/>
    <property type="match status" value="1"/>
</dbReference>
<dbReference type="SUPFAM" id="SSF102114">
    <property type="entry name" value="Radical SAM enzymes"/>
    <property type="match status" value="1"/>
</dbReference>
<keyword evidence="4 9" id="KW-0949">S-adenosyl-L-methionine</keyword>
<feature type="domain" description="Radical SAM core" evidence="10">
    <location>
        <begin position="1"/>
        <end position="233"/>
    </location>
</feature>
<dbReference type="GO" id="GO:0004109">
    <property type="term" value="F:coproporphyrinogen oxidase activity"/>
    <property type="evidence" value="ECO:0007669"/>
    <property type="project" value="InterPro"/>
</dbReference>
<dbReference type="RefSeq" id="WP_160196165.1">
    <property type="nucleotide sequence ID" value="NZ_QXXA01000004.1"/>
</dbReference>
<keyword evidence="9" id="KW-0004">4Fe-4S</keyword>
<dbReference type="SFLD" id="SFLDF00288">
    <property type="entry name" value="HemN-like__clustered_with_nucl"/>
    <property type="match status" value="1"/>
</dbReference>
<dbReference type="InterPro" id="IPR010723">
    <property type="entry name" value="HemN_C"/>
</dbReference>
<evidence type="ECO:0000256" key="5">
    <source>
        <dbReference type="ARBA" id="ARBA00022723"/>
    </source>
</evidence>
<dbReference type="NCBIfam" id="TIGR00539">
    <property type="entry name" value="hemN_rel"/>
    <property type="match status" value="1"/>
</dbReference>
<sequence length="376" mass="44470">MKDAALYIHIPFCIKKCDYCDFTSFCYNEKKVEEYISLLLKEIDMYSDIVTEYKFKTLFFGGGTPSLVNEKFIGDILEKLNDKFKLDLEEITIEANPKTLNKNKLLYYKKMGINRISVGVQSFQDRILNDIGRVHNKNDFLSTYNLLKETGFTNINTDIMFNLPDQNIEDVLESLNQMIKLNIPHISFYSLSIEEGTPFYKRYNEGNLNISHEDIERKMYHEGIKVLEKNNIYQYEISNFSKKGYECKHNMYYWKLKPYLGLGVSSHSNMFSKRWGNTKNYLDYKSNIYKNKFPVDYSENIDLETEMSEYIILGLRLNEGISKIKFKERYNIELDKKFKKAIEESIGYGLIENKKDRIYLTKKGRDLSNRVFSLFI</sequence>
<dbReference type="InterPro" id="IPR013785">
    <property type="entry name" value="Aldolase_TIM"/>
</dbReference>
<dbReference type="SFLD" id="SFLDF00562">
    <property type="entry name" value="HemN-like__clustered_with_heat"/>
    <property type="match status" value="1"/>
</dbReference>
<keyword evidence="7 9" id="KW-0411">Iron-sulfur</keyword>
<accession>A0A845QS85</accession>
<dbReference type="GO" id="GO:0005737">
    <property type="term" value="C:cytoplasm"/>
    <property type="evidence" value="ECO:0007669"/>
    <property type="project" value="UniProtKB-SubCell"/>
</dbReference>
<keyword evidence="5 9" id="KW-0479">Metal-binding</keyword>
<comment type="caution">
    <text evidence="11">The sequence shown here is derived from an EMBL/GenBank/DDBJ whole genome shotgun (WGS) entry which is preliminary data.</text>
</comment>
<dbReference type="SFLD" id="SFLDS00029">
    <property type="entry name" value="Radical_SAM"/>
    <property type="match status" value="1"/>
</dbReference>
<dbReference type="Pfam" id="PF04055">
    <property type="entry name" value="Radical_SAM"/>
    <property type="match status" value="1"/>
</dbReference>
<dbReference type="GO" id="GO:0051539">
    <property type="term" value="F:4 iron, 4 sulfur cluster binding"/>
    <property type="evidence" value="ECO:0007669"/>
    <property type="project" value="UniProtKB-UniRule"/>
</dbReference>
<dbReference type="SMART" id="SM00729">
    <property type="entry name" value="Elp3"/>
    <property type="match status" value="1"/>
</dbReference>
<dbReference type="EMBL" id="QXXA01000004">
    <property type="protein sequence ID" value="NBI05667.1"/>
    <property type="molecule type" value="Genomic_DNA"/>
</dbReference>
<dbReference type="OrthoDB" id="9808022at2"/>
<dbReference type="Pfam" id="PF06969">
    <property type="entry name" value="HemN_C"/>
    <property type="match status" value="1"/>
</dbReference>
<dbReference type="SFLD" id="SFLDG01065">
    <property type="entry name" value="anaerobic_coproporphyrinogen-I"/>
    <property type="match status" value="1"/>
</dbReference>
<evidence type="ECO:0000256" key="4">
    <source>
        <dbReference type="ARBA" id="ARBA00022691"/>
    </source>
</evidence>
<reference evidence="11 12" key="1">
    <citation type="submission" date="2018-08" db="EMBL/GenBank/DDBJ databases">
        <title>Murine metabolic-syndrome-specific gut microbial biobank.</title>
        <authorList>
            <person name="Liu C."/>
        </authorList>
    </citation>
    <scope>NUCLEOTIDE SEQUENCE [LARGE SCALE GENOMIC DNA]</scope>
    <source>
        <strain evidence="11 12">583</strain>
    </source>
</reference>
<dbReference type="PANTHER" id="PTHR13932">
    <property type="entry name" value="COPROPORPHYRINIGEN III OXIDASE"/>
    <property type="match status" value="1"/>
</dbReference>
<evidence type="ECO:0000313" key="12">
    <source>
        <dbReference type="Proteomes" id="UP000467132"/>
    </source>
</evidence>
<comment type="subcellular location">
    <subcellularLocation>
        <location evidence="9">Cytoplasm</location>
    </subcellularLocation>
</comment>
<dbReference type="PANTHER" id="PTHR13932:SF5">
    <property type="entry name" value="RADICAL S-ADENOSYL METHIONINE DOMAIN-CONTAINING PROTEIN 1, MITOCHONDRIAL"/>
    <property type="match status" value="1"/>
</dbReference>
<protein>
    <recommendedName>
        <fullName evidence="2 9">Heme chaperone HemW</fullName>
    </recommendedName>
</protein>
<keyword evidence="9" id="KW-0963">Cytoplasm</keyword>
<keyword evidence="8 9" id="KW-0143">Chaperone</keyword>
<dbReference type="InterPro" id="IPR034505">
    <property type="entry name" value="Coproporphyrinogen-III_oxidase"/>
</dbReference>
<evidence type="ECO:0000256" key="1">
    <source>
        <dbReference type="ARBA" id="ARBA00006100"/>
    </source>
</evidence>
<comment type="similarity">
    <text evidence="1">Belongs to the anaerobic coproporphyrinogen-III oxidase family. HemW subfamily.</text>
</comment>
<evidence type="ECO:0000256" key="8">
    <source>
        <dbReference type="ARBA" id="ARBA00023186"/>
    </source>
</evidence>
<evidence type="ECO:0000256" key="9">
    <source>
        <dbReference type="RuleBase" id="RU364116"/>
    </source>
</evidence>
<keyword evidence="6 9" id="KW-0408">Iron</keyword>